<dbReference type="SUPFAM" id="SSF161098">
    <property type="entry name" value="MetI-like"/>
    <property type="match status" value="1"/>
</dbReference>
<reference evidence="9 10" key="1">
    <citation type="submission" date="2024-03" db="EMBL/GenBank/DDBJ databases">
        <title>Human intestinal bacterial collection.</title>
        <authorList>
            <person name="Pauvert C."/>
            <person name="Hitch T.C.A."/>
            <person name="Clavel T."/>
        </authorList>
    </citation>
    <scope>NUCLEOTIDE SEQUENCE [LARGE SCALE GENOMIC DNA]</scope>
    <source>
        <strain evidence="9 10">CLA-JM-H11</strain>
    </source>
</reference>
<dbReference type="InterPro" id="IPR035906">
    <property type="entry name" value="MetI-like_sf"/>
</dbReference>
<feature type="transmembrane region" description="Helical" evidence="7">
    <location>
        <begin position="83"/>
        <end position="104"/>
    </location>
</feature>
<organism evidence="9 10">
    <name type="scientific">Ruthenibacterium intestinale</name>
    <dbReference type="NCBI Taxonomy" id="3133163"/>
    <lineage>
        <taxon>Bacteria</taxon>
        <taxon>Bacillati</taxon>
        <taxon>Bacillota</taxon>
        <taxon>Clostridia</taxon>
        <taxon>Eubacteriales</taxon>
        <taxon>Oscillospiraceae</taxon>
        <taxon>Ruthenibacterium</taxon>
    </lineage>
</organism>
<evidence type="ECO:0000313" key="10">
    <source>
        <dbReference type="Proteomes" id="UP001477672"/>
    </source>
</evidence>
<accession>A0ABV1GH23</accession>
<feature type="transmembrane region" description="Helical" evidence="7">
    <location>
        <begin position="214"/>
        <end position="239"/>
    </location>
</feature>
<dbReference type="Proteomes" id="UP001477672">
    <property type="component" value="Unassembled WGS sequence"/>
</dbReference>
<comment type="similarity">
    <text evidence="7">Belongs to the binding-protein-dependent transport system permease family.</text>
</comment>
<feature type="transmembrane region" description="Helical" evidence="7">
    <location>
        <begin position="20"/>
        <end position="46"/>
    </location>
</feature>
<dbReference type="PANTHER" id="PTHR43227">
    <property type="entry name" value="BLL4140 PROTEIN"/>
    <property type="match status" value="1"/>
</dbReference>
<dbReference type="RefSeq" id="WP_349216610.1">
    <property type="nucleotide sequence ID" value="NZ_JBBMFA010000101.1"/>
</dbReference>
<evidence type="ECO:0000256" key="4">
    <source>
        <dbReference type="ARBA" id="ARBA00022692"/>
    </source>
</evidence>
<dbReference type="Pfam" id="PF00528">
    <property type="entry name" value="BPD_transp_1"/>
    <property type="match status" value="1"/>
</dbReference>
<keyword evidence="10" id="KW-1185">Reference proteome</keyword>
<feature type="transmembrane region" description="Helical" evidence="7">
    <location>
        <begin position="276"/>
        <end position="301"/>
    </location>
</feature>
<evidence type="ECO:0000256" key="3">
    <source>
        <dbReference type="ARBA" id="ARBA00022475"/>
    </source>
</evidence>
<evidence type="ECO:0000256" key="2">
    <source>
        <dbReference type="ARBA" id="ARBA00022448"/>
    </source>
</evidence>
<dbReference type="InterPro" id="IPR050809">
    <property type="entry name" value="UgpAE/MalFG_permease"/>
</dbReference>
<name>A0ABV1GH23_9FIRM</name>
<feature type="transmembrane region" description="Helical" evidence="7">
    <location>
        <begin position="116"/>
        <end position="139"/>
    </location>
</feature>
<keyword evidence="2 7" id="KW-0813">Transport</keyword>
<evidence type="ECO:0000313" key="9">
    <source>
        <dbReference type="EMBL" id="MEQ2521069.1"/>
    </source>
</evidence>
<keyword evidence="6 7" id="KW-0472">Membrane</keyword>
<keyword evidence="5 7" id="KW-1133">Transmembrane helix</keyword>
<evidence type="ECO:0000259" key="8">
    <source>
        <dbReference type="PROSITE" id="PS50928"/>
    </source>
</evidence>
<feature type="transmembrane region" description="Helical" evidence="7">
    <location>
        <begin position="167"/>
        <end position="193"/>
    </location>
</feature>
<evidence type="ECO:0000256" key="1">
    <source>
        <dbReference type="ARBA" id="ARBA00004651"/>
    </source>
</evidence>
<comment type="caution">
    <text evidence="9">The sequence shown here is derived from an EMBL/GenBank/DDBJ whole genome shotgun (WGS) entry which is preliminary data.</text>
</comment>
<comment type="subcellular location">
    <subcellularLocation>
        <location evidence="1 7">Cell membrane</location>
        <topology evidence="1 7">Multi-pass membrane protein</topology>
    </subcellularLocation>
</comment>
<keyword evidence="4 7" id="KW-0812">Transmembrane</keyword>
<dbReference type="EMBL" id="JBBMFA010000101">
    <property type="protein sequence ID" value="MEQ2521069.1"/>
    <property type="molecule type" value="Genomic_DNA"/>
</dbReference>
<dbReference type="InterPro" id="IPR000515">
    <property type="entry name" value="MetI-like"/>
</dbReference>
<dbReference type="PANTHER" id="PTHR43227:SF11">
    <property type="entry name" value="BLL4140 PROTEIN"/>
    <property type="match status" value="1"/>
</dbReference>
<sequence length="311" mass="34992">MERTRVISKRKGRRKQTLSLLLIAAPGILYLLINNYIPMLGVFLAFKDFNYMKGVFGSDWCGFQNFEFLFRTKDAFIMTRNTLLYNAAFIVIGTIFSIFVAILLSEMGERLRTKFFQASLLLPNLLSWVIIGIVGYAFFNADNGFLDKTVLPALGLDPISWYSTPEYWPFILLLVFLWKNTGYTSIIYMAGIAGISKEIYESAQLDGAGKLKQIWYITLPLLKPTIIITTLMMVGRIFYSDFGLFYQVPQNAGALFSVTQTIDTYVYRALMTSNNVGMAAAAALFQSVVGFVLVLGANALVRKLDSENALF</sequence>
<gene>
    <name evidence="9" type="ORF">WMO24_11615</name>
</gene>
<dbReference type="Gene3D" id="1.10.3720.10">
    <property type="entry name" value="MetI-like"/>
    <property type="match status" value="1"/>
</dbReference>
<protein>
    <submittedName>
        <fullName evidence="9">ABC transporter permease subunit</fullName>
    </submittedName>
</protein>
<evidence type="ECO:0000256" key="6">
    <source>
        <dbReference type="ARBA" id="ARBA00023136"/>
    </source>
</evidence>
<feature type="domain" description="ABC transmembrane type-1" evidence="8">
    <location>
        <begin position="79"/>
        <end position="297"/>
    </location>
</feature>
<evidence type="ECO:0000256" key="7">
    <source>
        <dbReference type="RuleBase" id="RU363032"/>
    </source>
</evidence>
<keyword evidence="3" id="KW-1003">Cell membrane</keyword>
<evidence type="ECO:0000256" key="5">
    <source>
        <dbReference type="ARBA" id="ARBA00022989"/>
    </source>
</evidence>
<dbReference type="PROSITE" id="PS50928">
    <property type="entry name" value="ABC_TM1"/>
    <property type="match status" value="1"/>
</dbReference>
<dbReference type="CDD" id="cd06261">
    <property type="entry name" value="TM_PBP2"/>
    <property type="match status" value="1"/>
</dbReference>
<proteinExistence type="inferred from homology"/>